<evidence type="ECO:0000256" key="4">
    <source>
        <dbReference type="RuleBase" id="RU000363"/>
    </source>
</evidence>
<dbReference type="Gene3D" id="3.40.50.720">
    <property type="entry name" value="NAD(P)-binding Rossmann-like Domain"/>
    <property type="match status" value="1"/>
</dbReference>
<evidence type="ECO:0000256" key="1">
    <source>
        <dbReference type="ARBA" id="ARBA00006484"/>
    </source>
</evidence>
<name>A0A1X6MSY0_9APHY</name>
<organism evidence="6 7">
    <name type="scientific">Postia placenta MAD-698-R-SB12</name>
    <dbReference type="NCBI Taxonomy" id="670580"/>
    <lineage>
        <taxon>Eukaryota</taxon>
        <taxon>Fungi</taxon>
        <taxon>Dikarya</taxon>
        <taxon>Basidiomycota</taxon>
        <taxon>Agaricomycotina</taxon>
        <taxon>Agaricomycetes</taxon>
        <taxon>Polyporales</taxon>
        <taxon>Adustoporiaceae</taxon>
        <taxon>Rhodonia</taxon>
    </lineage>
</organism>
<keyword evidence="5" id="KW-0732">Signal</keyword>
<feature type="signal peptide" evidence="5">
    <location>
        <begin position="1"/>
        <end position="19"/>
    </location>
</feature>
<reference evidence="6 7" key="1">
    <citation type="submission" date="2017-04" db="EMBL/GenBank/DDBJ databases">
        <title>Genome Sequence of the Model Brown-Rot Fungus Postia placenta SB12.</title>
        <authorList>
            <consortium name="DOE Joint Genome Institute"/>
            <person name="Gaskell J."/>
            <person name="Kersten P."/>
            <person name="Larrondo L.F."/>
            <person name="Canessa P."/>
            <person name="Martinez D."/>
            <person name="Hibbett D."/>
            <person name="Schmoll M."/>
            <person name="Kubicek C.P."/>
            <person name="Martinez A.T."/>
            <person name="Yadav J."/>
            <person name="Master E."/>
            <person name="Magnuson J.K."/>
            <person name="James T."/>
            <person name="Yaver D."/>
            <person name="Berka R."/>
            <person name="Labutti K."/>
            <person name="Lipzen A."/>
            <person name="Aerts A."/>
            <person name="Barry K."/>
            <person name="Henrissat B."/>
            <person name="Blanchette R."/>
            <person name="Grigoriev I."/>
            <person name="Cullen D."/>
        </authorList>
    </citation>
    <scope>NUCLEOTIDE SEQUENCE [LARGE SCALE GENOMIC DNA]</scope>
    <source>
        <strain evidence="6 7">MAD-698-R-SB12</strain>
    </source>
</reference>
<keyword evidence="2" id="KW-0521">NADP</keyword>
<keyword evidence="3" id="KW-0560">Oxidoreductase</keyword>
<dbReference type="AlphaFoldDB" id="A0A1X6MSY0"/>
<evidence type="ECO:0000313" key="7">
    <source>
        <dbReference type="Proteomes" id="UP000194127"/>
    </source>
</evidence>
<evidence type="ECO:0000256" key="5">
    <source>
        <dbReference type="SAM" id="SignalP"/>
    </source>
</evidence>
<dbReference type="PANTHER" id="PTHR24320:SF236">
    <property type="entry name" value="SHORT-CHAIN DEHYDROGENASE-RELATED"/>
    <property type="match status" value="1"/>
</dbReference>
<dbReference type="RefSeq" id="XP_024336213.1">
    <property type="nucleotide sequence ID" value="XM_024477099.1"/>
</dbReference>
<dbReference type="Pfam" id="PF00106">
    <property type="entry name" value="adh_short"/>
    <property type="match status" value="1"/>
</dbReference>
<feature type="chain" id="PRO_5013163224" description="NAD(P)-binding protein" evidence="5">
    <location>
        <begin position="20"/>
        <end position="335"/>
    </location>
</feature>
<keyword evidence="7" id="KW-1185">Reference proteome</keyword>
<dbReference type="PANTHER" id="PTHR24320">
    <property type="entry name" value="RETINOL DEHYDROGENASE"/>
    <property type="match status" value="1"/>
</dbReference>
<sequence>MVNVHFPLALCLPSRLALLYKEVFPPKPTWSAEEIPDLTGKVAIVTGANTGLGFESARILASHGAKVYATARSQEKGTAAVQKINDELAKLQNSSGEAVLLVLSLDDLQSVKRAVDEFTSKETRLDILLNNAGIMMPPEGLKGPMGIDLQFATNVLGPFVLTRLLLPTLLKTTKETPDGTVRVVNVSSMAHGWCPLGGIRFDDLSKGSRYLRYAQSKLGDLVYARELARRYTDQGIISAAVSPGNIDTGLWTHQKGSLITPNTLMAKLKYPVSYGALTQLYACTSPEVTKEDSGRYFFPWARRGHVLRSEADDPALRAKLWDWCEEQMKKAGITA</sequence>
<dbReference type="Proteomes" id="UP000194127">
    <property type="component" value="Unassembled WGS sequence"/>
</dbReference>
<accession>A0A1X6MSY0</accession>
<dbReference type="SUPFAM" id="SSF51735">
    <property type="entry name" value="NAD(P)-binding Rossmann-fold domains"/>
    <property type="match status" value="1"/>
</dbReference>
<dbReference type="GO" id="GO:0016491">
    <property type="term" value="F:oxidoreductase activity"/>
    <property type="evidence" value="ECO:0007669"/>
    <property type="project" value="UniProtKB-KW"/>
</dbReference>
<comment type="similarity">
    <text evidence="1 4">Belongs to the short-chain dehydrogenases/reductases (SDR) family.</text>
</comment>
<dbReference type="InterPro" id="IPR036291">
    <property type="entry name" value="NAD(P)-bd_dom_sf"/>
</dbReference>
<dbReference type="PRINTS" id="PR00081">
    <property type="entry name" value="GDHRDH"/>
</dbReference>
<dbReference type="InterPro" id="IPR002347">
    <property type="entry name" value="SDR_fam"/>
</dbReference>
<evidence type="ECO:0008006" key="8">
    <source>
        <dbReference type="Google" id="ProtNLM"/>
    </source>
</evidence>
<dbReference type="STRING" id="670580.A0A1X6MSY0"/>
<evidence type="ECO:0000313" key="6">
    <source>
        <dbReference type="EMBL" id="OSX59419.1"/>
    </source>
</evidence>
<evidence type="ECO:0000256" key="3">
    <source>
        <dbReference type="ARBA" id="ARBA00023002"/>
    </source>
</evidence>
<evidence type="ECO:0000256" key="2">
    <source>
        <dbReference type="ARBA" id="ARBA00022857"/>
    </source>
</evidence>
<dbReference type="PRINTS" id="PR00080">
    <property type="entry name" value="SDRFAMILY"/>
</dbReference>
<proteinExistence type="inferred from homology"/>
<dbReference type="EMBL" id="KZ110602">
    <property type="protein sequence ID" value="OSX59419.1"/>
    <property type="molecule type" value="Genomic_DNA"/>
</dbReference>
<protein>
    <recommendedName>
        <fullName evidence="8">NAD(P)-binding protein</fullName>
    </recommendedName>
</protein>
<dbReference type="OrthoDB" id="191139at2759"/>
<dbReference type="GeneID" id="36322049"/>
<gene>
    <name evidence="6" type="ORF">POSPLADRAFT_1035702</name>
</gene>